<sequence length="159" mass="17749">MTIITPQVWQCDRCNHETPPLPTRPQGWTHISVDIGMVKRSDVPTGVRGNEDLCPDCTQNFFDFHRAPWVAKSAPPASGRTDRELVDRGNALAQRIAREIFGLQTPDELRVYEMQDPRMKHAWNAATIAFEELLSTPLADALENVLADDPATAGEDEPT</sequence>
<dbReference type="RefSeq" id="WP_261934637.1">
    <property type="nucleotide sequence ID" value="NZ_AP018817.1"/>
</dbReference>
<dbReference type="EMBL" id="AP018817">
    <property type="protein sequence ID" value="BBF70224.1"/>
    <property type="molecule type" value="Genomic_DNA"/>
</dbReference>
<evidence type="ECO:0000313" key="1">
    <source>
        <dbReference type="EMBL" id="BBF70224.1"/>
    </source>
</evidence>
<protein>
    <recommendedName>
        <fullName evidence="3">HNH endonuclease</fullName>
    </recommendedName>
</protein>
<name>A0ABM7G6G5_9SPHN</name>
<dbReference type="Proteomes" id="UP001059971">
    <property type="component" value="Chromosome 1"/>
</dbReference>
<accession>A0ABM7G6G5</accession>
<keyword evidence="2" id="KW-1185">Reference proteome</keyword>
<gene>
    <name evidence="1" type="ORF">SBA_ch1_24240</name>
</gene>
<proteinExistence type="predicted"/>
<evidence type="ECO:0008006" key="3">
    <source>
        <dbReference type="Google" id="ProtNLM"/>
    </source>
</evidence>
<reference evidence="1" key="1">
    <citation type="submission" date="2018-07" db="EMBL/GenBank/DDBJ databases">
        <title>Complete genome sequence of Sphingomonas bisphenolicum strain AO1, a bisphenol A degradative bacterium isolated from Japanese farm field.</title>
        <authorList>
            <person name="Murakami M."/>
            <person name="Koh M."/>
            <person name="Koba S."/>
            <person name="Matsumura Y."/>
        </authorList>
    </citation>
    <scope>NUCLEOTIDE SEQUENCE</scope>
    <source>
        <strain evidence="1">AO1</strain>
    </source>
</reference>
<evidence type="ECO:0000313" key="2">
    <source>
        <dbReference type="Proteomes" id="UP001059971"/>
    </source>
</evidence>
<organism evidence="1 2">
    <name type="scientific">Sphingomonas bisphenolicum</name>
    <dbReference type="NCBI Taxonomy" id="296544"/>
    <lineage>
        <taxon>Bacteria</taxon>
        <taxon>Pseudomonadati</taxon>
        <taxon>Pseudomonadota</taxon>
        <taxon>Alphaproteobacteria</taxon>
        <taxon>Sphingomonadales</taxon>
        <taxon>Sphingomonadaceae</taxon>
        <taxon>Sphingomonas</taxon>
    </lineage>
</organism>